<dbReference type="RefSeq" id="XP_001301544.1">
    <property type="nucleotide sequence ID" value="XM_001301543.1"/>
</dbReference>
<evidence type="ECO:0000256" key="1">
    <source>
        <dbReference type="SAM" id="MobiDB-lite"/>
    </source>
</evidence>
<dbReference type="AlphaFoldDB" id="A2G2K7"/>
<dbReference type="InParanoid" id="A2G2K7"/>
<name>A2G2K7_TRIV3</name>
<dbReference type="Proteomes" id="UP000001542">
    <property type="component" value="Unassembled WGS sequence"/>
</dbReference>
<evidence type="ECO:0000313" key="3">
    <source>
        <dbReference type="Proteomes" id="UP000001542"/>
    </source>
</evidence>
<sequence length="391" mass="42631">MVPETTNEASYYINAGIAVNFNEGVIVINNANAAADLLIEDSFFYNCKRNYAGGIAFFRANGSFAAARSCCCKSSSMSEVYTGAAFFVDITRNVTTNFVTFIECTPTNYPSISTIAFRASSINVKSVNFSKCSCMAAGSVGYGSISYTNFESAVCAIVPQVYLIILNYTDMSYCNFANNSMEVATSVTAIYCCQSTVEILLSNTCFFNNVADYVTYYYRKPLATYLFRMVDCYVDRGYVECRDTVNVVSLSTTQQFTFLSSYICEAAYTPETDNRISDAAKTAAIGGGTVGGSILVAVGVWVGKKVLGKAATKAIGSAVADDDEDDQDYYYSTYSEDTPEEKEEEKNKNVPASSTIKDETASIPESQEKNQLQQENENSDQGDIPLAKDDD</sequence>
<dbReference type="VEuPathDB" id="TrichDB:TVAGG3_0327400"/>
<accession>A2G2K7</accession>
<dbReference type="KEGG" id="tva:4746274"/>
<protein>
    <submittedName>
        <fullName evidence="2">Uncharacterized protein</fullName>
    </submittedName>
</protein>
<gene>
    <name evidence="2" type="ORF">TVAG_415640</name>
</gene>
<evidence type="ECO:0000313" key="2">
    <source>
        <dbReference type="EMBL" id="EAX88614.1"/>
    </source>
</evidence>
<reference evidence="2" key="1">
    <citation type="submission" date="2006-10" db="EMBL/GenBank/DDBJ databases">
        <authorList>
            <person name="Amadeo P."/>
            <person name="Zhao Q."/>
            <person name="Wortman J."/>
            <person name="Fraser-Liggett C."/>
            <person name="Carlton J."/>
        </authorList>
    </citation>
    <scope>NUCLEOTIDE SEQUENCE</scope>
    <source>
        <strain evidence="2">G3</strain>
    </source>
</reference>
<dbReference type="VEuPathDB" id="TrichDB:TVAG_415640"/>
<feature type="region of interest" description="Disordered" evidence="1">
    <location>
        <begin position="325"/>
        <end position="391"/>
    </location>
</feature>
<dbReference type="EMBL" id="DS114288">
    <property type="protein sequence ID" value="EAX88614.1"/>
    <property type="molecule type" value="Genomic_DNA"/>
</dbReference>
<proteinExistence type="predicted"/>
<reference evidence="2" key="2">
    <citation type="journal article" date="2007" name="Science">
        <title>Draft genome sequence of the sexually transmitted pathogen Trichomonas vaginalis.</title>
        <authorList>
            <person name="Carlton J.M."/>
            <person name="Hirt R.P."/>
            <person name="Silva J.C."/>
            <person name="Delcher A.L."/>
            <person name="Schatz M."/>
            <person name="Zhao Q."/>
            <person name="Wortman J.R."/>
            <person name="Bidwell S.L."/>
            <person name="Alsmark U.C.M."/>
            <person name="Besteiro S."/>
            <person name="Sicheritz-Ponten T."/>
            <person name="Noel C.J."/>
            <person name="Dacks J.B."/>
            <person name="Foster P.G."/>
            <person name="Simillion C."/>
            <person name="Van de Peer Y."/>
            <person name="Miranda-Saavedra D."/>
            <person name="Barton G.J."/>
            <person name="Westrop G.D."/>
            <person name="Mueller S."/>
            <person name="Dessi D."/>
            <person name="Fiori P.L."/>
            <person name="Ren Q."/>
            <person name="Paulsen I."/>
            <person name="Zhang H."/>
            <person name="Bastida-Corcuera F.D."/>
            <person name="Simoes-Barbosa A."/>
            <person name="Brown M.T."/>
            <person name="Hayes R.D."/>
            <person name="Mukherjee M."/>
            <person name="Okumura C.Y."/>
            <person name="Schneider R."/>
            <person name="Smith A.J."/>
            <person name="Vanacova S."/>
            <person name="Villalvazo M."/>
            <person name="Haas B.J."/>
            <person name="Pertea M."/>
            <person name="Feldblyum T.V."/>
            <person name="Utterback T.R."/>
            <person name="Shu C.L."/>
            <person name="Osoegawa K."/>
            <person name="de Jong P.J."/>
            <person name="Hrdy I."/>
            <person name="Horvathova L."/>
            <person name="Zubacova Z."/>
            <person name="Dolezal P."/>
            <person name="Malik S.B."/>
            <person name="Logsdon J.M. Jr."/>
            <person name="Henze K."/>
            <person name="Gupta A."/>
            <person name="Wang C.C."/>
            <person name="Dunne R.L."/>
            <person name="Upcroft J.A."/>
            <person name="Upcroft P."/>
            <person name="White O."/>
            <person name="Salzberg S.L."/>
            <person name="Tang P."/>
            <person name="Chiu C.-H."/>
            <person name="Lee Y.-S."/>
            <person name="Embley T.M."/>
            <person name="Coombs G.H."/>
            <person name="Mottram J.C."/>
            <person name="Tachezy J."/>
            <person name="Fraser-Liggett C.M."/>
            <person name="Johnson P.J."/>
        </authorList>
    </citation>
    <scope>NUCLEOTIDE SEQUENCE [LARGE SCALE GENOMIC DNA]</scope>
    <source>
        <strain evidence="2">G3</strain>
    </source>
</reference>
<organism evidence="2 3">
    <name type="scientific">Trichomonas vaginalis (strain ATCC PRA-98 / G3)</name>
    <dbReference type="NCBI Taxonomy" id="412133"/>
    <lineage>
        <taxon>Eukaryota</taxon>
        <taxon>Metamonada</taxon>
        <taxon>Parabasalia</taxon>
        <taxon>Trichomonadida</taxon>
        <taxon>Trichomonadidae</taxon>
        <taxon>Trichomonas</taxon>
    </lineage>
</organism>
<keyword evidence="3" id="KW-1185">Reference proteome</keyword>